<dbReference type="SUPFAM" id="SSF159245">
    <property type="entry name" value="AttH-like"/>
    <property type="match status" value="1"/>
</dbReference>
<proteinExistence type="predicted"/>
<dbReference type="EMBL" id="DRQG01000120">
    <property type="protein sequence ID" value="HGY56660.1"/>
    <property type="molecule type" value="Genomic_DNA"/>
</dbReference>
<sequence>MYQPSFEWFYIDVHSENGYDLVFTLHTKPFSSVFDITIWDLFVYKDNRLYLHHFFTRPQKQLGRQDRPVMLQTDEHNFLQHNKSGAQLSLSDKEIELDLQLEYAPSPQNEYELLADPGPERSFRWILYAPYCRARGLLRKANEEIDFTGTAYHDYNSGNIVLKKELKRWYWKKFYFDERLLIYGDIVDRQGKVRRILIEVDEKRRKVMNTVEEEKTDRALILKTPEKNWRYQKDKVIQIDDIRF</sequence>
<comment type="caution">
    <text evidence="1">The sequence shown here is derived from an EMBL/GenBank/DDBJ whole genome shotgun (WGS) entry which is preliminary data.</text>
</comment>
<evidence type="ECO:0000313" key="1">
    <source>
        <dbReference type="EMBL" id="HGY56660.1"/>
    </source>
</evidence>
<reference evidence="1" key="1">
    <citation type="journal article" date="2020" name="mSystems">
        <title>Genome- and Community-Level Interaction Insights into Carbon Utilization and Element Cycling Functions of Hydrothermarchaeota in Hydrothermal Sediment.</title>
        <authorList>
            <person name="Zhou Z."/>
            <person name="Liu Y."/>
            <person name="Xu W."/>
            <person name="Pan J."/>
            <person name="Luo Z.H."/>
            <person name="Li M."/>
        </authorList>
    </citation>
    <scope>NUCLEOTIDE SEQUENCE [LARGE SCALE GENOMIC DNA]</scope>
    <source>
        <strain evidence="1">HyVt-577</strain>
    </source>
</reference>
<name>A0A7V4WVX7_CALAY</name>
<dbReference type="Proteomes" id="UP000885779">
    <property type="component" value="Unassembled WGS sequence"/>
</dbReference>
<accession>A0A7V4WVX7</accession>
<dbReference type="AlphaFoldDB" id="A0A7V4WVX7"/>
<organism evidence="1">
    <name type="scientific">Caldithrix abyssi</name>
    <dbReference type="NCBI Taxonomy" id="187145"/>
    <lineage>
        <taxon>Bacteria</taxon>
        <taxon>Pseudomonadati</taxon>
        <taxon>Calditrichota</taxon>
        <taxon>Calditrichia</taxon>
        <taxon>Calditrichales</taxon>
        <taxon>Calditrichaceae</taxon>
        <taxon>Caldithrix</taxon>
    </lineage>
</organism>
<gene>
    <name evidence="1" type="ORF">ENK44_13200</name>
</gene>
<feature type="non-terminal residue" evidence="1">
    <location>
        <position position="244"/>
    </location>
</feature>
<protein>
    <submittedName>
        <fullName evidence="1">Uncharacterized protein</fullName>
    </submittedName>
</protein>